<evidence type="ECO:0000313" key="3">
    <source>
        <dbReference type="EMBL" id="SUB88637.1"/>
    </source>
</evidence>
<reference evidence="2 4" key="1">
    <citation type="submission" date="2014-09" db="EMBL/GenBank/DDBJ databases">
        <title>Draft Genome Sequence of Porphyromonas macacae COT-192_OH2859.</title>
        <authorList>
            <person name="Wallis C."/>
            <person name="Deusch O."/>
            <person name="O'Flynn C."/>
            <person name="Davis I."/>
            <person name="Horsfall A."/>
            <person name="Kirkwood N."/>
            <person name="Harris S."/>
            <person name="Eisen J.A."/>
            <person name="Coil D.A."/>
            <person name="Darling A.E."/>
            <person name="Jospin G."/>
            <person name="Alexiev A."/>
        </authorList>
    </citation>
    <scope>NUCLEOTIDE SEQUENCE [LARGE SCALE GENOMIC DNA]</scope>
    <source>
        <strain evidence="4">COT-192 OH2859</strain>
        <strain evidence="2">COT-192_OH2859</strain>
    </source>
</reference>
<accession>A0A0A2E8R7</accession>
<evidence type="ECO:0000313" key="5">
    <source>
        <dbReference type="Proteomes" id="UP000254156"/>
    </source>
</evidence>
<dbReference type="RefSeq" id="WP_036874008.1">
    <property type="nucleotide sequence ID" value="NZ_JASBZX010000004.1"/>
</dbReference>
<protein>
    <submittedName>
        <fullName evidence="2">Uncharacterized protein</fullName>
    </submittedName>
</protein>
<gene>
    <name evidence="2" type="ORF">HQ47_06115</name>
    <name evidence="3" type="ORF">NCTC11632_00709</name>
</gene>
<evidence type="ECO:0000256" key="1">
    <source>
        <dbReference type="SAM" id="Phobius"/>
    </source>
</evidence>
<keyword evidence="1" id="KW-1133">Transmembrane helix</keyword>
<evidence type="ECO:0000313" key="4">
    <source>
        <dbReference type="Proteomes" id="UP000030103"/>
    </source>
</evidence>
<name>A0A0A2E8R7_9PORP</name>
<dbReference type="Proteomes" id="UP000030103">
    <property type="component" value="Unassembled WGS sequence"/>
</dbReference>
<dbReference type="Proteomes" id="UP000254156">
    <property type="component" value="Unassembled WGS sequence"/>
</dbReference>
<dbReference type="AlphaFoldDB" id="A0A0A2E8R7"/>
<feature type="transmembrane region" description="Helical" evidence="1">
    <location>
        <begin position="14"/>
        <end position="33"/>
    </location>
</feature>
<sequence>MNLTEDQGIKKEKLSFRTVLIAIAVGFFTYMVFTDGPDIVRGVKSGEVPVPGFLKDVRDGFMDGFYARPPRY</sequence>
<proteinExistence type="predicted"/>
<evidence type="ECO:0000313" key="2">
    <source>
        <dbReference type="EMBL" id="KGN74037.1"/>
    </source>
</evidence>
<keyword evidence="1" id="KW-0812">Transmembrane</keyword>
<keyword evidence="1" id="KW-0472">Membrane</keyword>
<dbReference type="EMBL" id="UGTF01000002">
    <property type="protein sequence ID" value="SUB88637.1"/>
    <property type="molecule type" value="Genomic_DNA"/>
</dbReference>
<reference evidence="3 5" key="2">
    <citation type="submission" date="2018-06" db="EMBL/GenBank/DDBJ databases">
        <authorList>
            <consortium name="Pathogen Informatics"/>
            <person name="Doyle S."/>
        </authorList>
    </citation>
    <scope>NUCLEOTIDE SEQUENCE [LARGE SCALE GENOMIC DNA]</scope>
    <source>
        <strain evidence="3 5">NCTC11632</strain>
    </source>
</reference>
<keyword evidence="4" id="KW-1185">Reference proteome</keyword>
<organism evidence="2 4">
    <name type="scientific">Porphyromonas macacae</name>
    <dbReference type="NCBI Taxonomy" id="28115"/>
    <lineage>
        <taxon>Bacteria</taxon>
        <taxon>Pseudomonadati</taxon>
        <taxon>Bacteroidota</taxon>
        <taxon>Bacteroidia</taxon>
        <taxon>Bacteroidales</taxon>
        <taxon>Porphyromonadaceae</taxon>
        <taxon>Porphyromonas</taxon>
    </lineage>
</organism>
<dbReference type="EMBL" id="JRFA01000016">
    <property type="protein sequence ID" value="KGN74037.1"/>
    <property type="molecule type" value="Genomic_DNA"/>
</dbReference>